<reference evidence="3 4" key="1">
    <citation type="submission" date="2017-03" db="EMBL/GenBank/DDBJ databases">
        <title>An alternative strategy for trypanosome survival in the mammalian bloodstream revealed through genome and transcriptome analysis of the ubiquitous bovine parasite Trypanosoma (Megatrypanum) theileri.</title>
        <authorList>
            <person name="Kelly S."/>
            <person name="Ivens A."/>
            <person name="Mott A."/>
            <person name="O'Neill E."/>
            <person name="Emms D."/>
            <person name="Macleod O."/>
            <person name="Voorheis P."/>
            <person name="Matthews J."/>
            <person name="Matthews K."/>
            <person name="Carrington M."/>
        </authorList>
    </citation>
    <scope>NUCLEOTIDE SEQUENCE [LARGE SCALE GENOMIC DNA]</scope>
    <source>
        <strain evidence="3">Edinburgh</strain>
    </source>
</reference>
<evidence type="ECO:0000313" key="4">
    <source>
        <dbReference type="Proteomes" id="UP000192257"/>
    </source>
</evidence>
<dbReference type="OrthoDB" id="247749at2759"/>
<feature type="coiled-coil region" evidence="1">
    <location>
        <begin position="396"/>
        <end position="437"/>
    </location>
</feature>
<accession>A0A1X0NJJ0</accession>
<evidence type="ECO:0000256" key="2">
    <source>
        <dbReference type="SAM" id="MobiDB-lite"/>
    </source>
</evidence>
<comment type="caution">
    <text evidence="3">The sequence shown here is derived from an EMBL/GenBank/DDBJ whole genome shotgun (WGS) entry which is preliminary data.</text>
</comment>
<proteinExistence type="predicted"/>
<feature type="compositionally biased region" description="Polar residues" evidence="2">
    <location>
        <begin position="443"/>
        <end position="462"/>
    </location>
</feature>
<protein>
    <submittedName>
        <fullName evidence="3">Uncharacterized protein</fullName>
    </submittedName>
</protein>
<feature type="compositionally biased region" description="Basic and acidic residues" evidence="2">
    <location>
        <begin position="8"/>
        <end position="20"/>
    </location>
</feature>
<dbReference type="AlphaFoldDB" id="A0A1X0NJJ0"/>
<dbReference type="EMBL" id="NBCO01000041">
    <property type="protein sequence ID" value="ORC84761.1"/>
    <property type="molecule type" value="Genomic_DNA"/>
</dbReference>
<feature type="compositionally biased region" description="Basic and acidic residues" evidence="2">
    <location>
        <begin position="38"/>
        <end position="55"/>
    </location>
</feature>
<dbReference type="PANTHER" id="PTHR39666:SF1">
    <property type="entry name" value="NUCLEAR PORE COMPLEX NUP2_50_61 DOMAIN-CONTAINING PROTEIN"/>
    <property type="match status" value="1"/>
</dbReference>
<keyword evidence="1" id="KW-0175">Coiled coil</keyword>
<feature type="region of interest" description="Disordered" evidence="2">
    <location>
        <begin position="296"/>
        <end position="325"/>
    </location>
</feature>
<organism evidence="3 4">
    <name type="scientific">Trypanosoma theileri</name>
    <dbReference type="NCBI Taxonomy" id="67003"/>
    <lineage>
        <taxon>Eukaryota</taxon>
        <taxon>Discoba</taxon>
        <taxon>Euglenozoa</taxon>
        <taxon>Kinetoplastea</taxon>
        <taxon>Metakinetoplastina</taxon>
        <taxon>Trypanosomatida</taxon>
        <taxon>Trypanosomatidae</taxon>
        <taxon>Trypanosoma</taxon>
    </lineage>
</organism>
<gene>
    <name evidence="3" type="ORF">TM35_000411310</name>
</gene>
<dbReference type="VEuPathDB" id="TriTrypDB:TM35_000411310"/>
<feature type="region of interest" description="Disordered" evidence="2">
    <location>
        <begin position="100"/>
        <end position="131"/>
    </location>
</feature>
<feature type="compositionally biased region" description="Basic and acidic residues" evidence="2">
    <location>
        <begin position="301"/>
        <end position="321"/>
    </location>
</feature>
<feature type="region of interest" description="Disordered" evidence="2">
    <location>
        <begin position="1"/>
        <end position="55"/>
    </location>
</feature>
<evidence type="ECO:0000256" key="1">
    <source>
        <dbReference type="SAM" id="Coils"/>
    </source>
</evidence>
<sequence length="600" mass="68442">MGGSSSKNKAENTAKPKDNKTPSNTPANPPVAKRPKKEKVAQQEEKEEKEKEDVEFKKRLERFYGYYNPTKVSTVPTILSKWTKSKEELIEELVKRYGPEPLDSNDPAAITPCDHHTSAERSGLNEKSPEEINPTIEAVNTETTIPSSSSAAAAAVYENENNTINTTAENVRLHSFRRRLSGFLGVRAPHQLHTLEECLQKYVGKEEELFDFLREAYGVDPSEDEIWAYFIRRLEGLYNSYAPEKVSSAESELADHYGEEDEFLQLIANTLGPDPMLELPAHNTNSQLFEYNNAEVSEQQKQQEEKEEKKQYEIKEGKDESGIDVQHPLPLQDEVKSNSVQDTVNRDGENSTVNAECLVHHEKEEEEEEKEKKGNVTEEVTNMAYEVPLNSFLESSNSAKDEAEKYRRIVEDQQKELAELNEEVQRLRNLLKEAVVDVLDPSQHLSTERGQSYSDPSFSIYKSPNQVEHDLQKKKNKNKNKRMNFIMLPEKQSSQLVFSIPRTQSKNTMDNLLPPPPLSQDLREVSPIIKRPSMLKEVSLFVSRRSLLSPSVSSTKRVRTLAEMRLEYEQELEAIRAAERLLDPYNMSHFGITSPVGTRV</sequence>
<dbReference type="RefSeq" id="XP_028878827.1">
    <property type="nucleotide sequence ID" value="XM_029029839.1"/>
</dbReference>
<feature type="region of interest" description="Disordered" evidence="2">
    <location>
        <begin position="442"/>
        <end position="462"/>
    </location>
</feature>
<dbReference type="PANTHER" id="PTHR39666">
    <property type="entry name" value="RANBP2-TYPE DOMAIN-CONTAINING PROTEIN"/>
    <property type="match status" value="1"/>
</dbReference>
<keyword evidence="4" id="KW-1185">Reference proteome</keyword>
<dbReference type="GeneID" id="39989619"/>
<dbReference type="Proteomes" id="UP000192257">
    <property type="component" value="Unassembled WGS sequence"/>
</dbReference>
<feature type="compositionally biased region" description="Basic and acidic residues" evidence="2">
    <location>
        <begin position="113"/>
        <end position="130"/>
    </location>
</feature>
<evidence type="ECO:0000313" key="3">
    <source>
        <dbReference type="EMBL" id="ORC84761.1"/>
    </source>
</evidence>
<name>A0A1X0NJJ0_9TRYP</name>